<feature type="domain" description="AMP-dependent synthetase/ligase" evidence="1">
    <location>
        <begin position="38"/>
        <end position="129"/>
    </location>
</feature>
<dbReference type="Proteomes" id="UP001055453">
    <property type="component" value="Chromosome"/>
</dbReference>
<dbReference type="PANTHER" id="PTHR45527:SF14">
    <property type="entry name" value="PLIPASTATIN SYNTHASE SUBUNIT B"/>
    <property type="match status" value="1"/>
</dbReference>
<dbReference type="PANTHER" id="PTHR45527">
    <property type="entry name" value="NONRIBOSOMAL PEPTIDE SYNTHETASE"/>
    <property type="match status" value="1"/>
</dbReference>
<dbReference type="InterPro" id="IPR000873">
    <property type="entry name" value="AMP-dep_synth/lig_dom"/>
</dbReference>
<name>A0ABN6QA64_NOSCO</name>
<evidence type="ECO:0000259" key="1">
    <source>
        <dbReference type="Pfam" id="PF00501"/>
    </source>
</evidence>
<dbReference type="RefSeq" id="WP_251957294.1">
    <property type="nucleotide sequence ID" value="NZ_AP025732.1"/>
</dbReference>
<proteinExistence type="predicted"/>
<reference evidence="2" key="1">
    <citation type="submission" date="2022-04" db="EMBL/GenBank/DDBJ databases">
        <title>Complete genome sequence of a cyanobacterium, Nostoc sp. SO-36, isolated in Antarctica.</title>
        <authorList>
            <person name="Kanesaki Y."/>
            <person name="Effendi D."/>
            <person name="Sakamoto T."/>
            <person name="Ohtani S."/>
            <person name="Awai K."/>
        </authorList>
    </citation>
    <scope>NUCLEOTIDE SEQUENCE</scope>
    <source>
        <strain evidence="2">SO-36</strain>
    </source>
</reference>
<accession>A0ABN6QA64</accession>
<sequence>MSVGSLEIIDRQERHKLLVELNNTQTNYPQDKCFHQLFEEQVNKTPNQIAVIFGEQQLTYAELNLRADRLASYLRRLGVEPEVLVGLYTERSFEDVAKASLDTIVAMLAILKAGGAYLPLDPALPAACLSLSFTRCWRISPFKTQRSLVGKIPANTAQIICLDTDWEVINAENPEDCSSKVQPNNLDICHLYFWFLQVNQKLF</sequence>
<keyword evidence="3" id="KW-1185">Reference proteome</keyword>
<dbReference type="SUPFAM" id="SSF56801">
    <property type="entry name" value="Acetyl-CoA synthetase-like"/>
    <property type="match status" value="1"/>
</dbReference>
<dbReference type="Gene3D" id="3.40.50.12780">
    <property type="entry name" value="N-terminal domain of ligase-like"/>
    <property type="match status" value="1"/>
</dbReference>
<evidence type="ECO:0000313" key="3">
    <source>
        <dbReference type="Proteomes" id="UP001055453"/>
    </source>
</evidence>
<protein>
    <recommendedName>
        <fullName evidence="1">AMP-dependent synthetase/ligase domain-containing protein</fullName>
    </recommendedName>
</protein>
<evidence type="ECO:0000313" key="2">
    <source>
        <dbReference type="EMBL" id="BDI19719.1"/>
    </source>
</evidence>
<organism evidence="2 3">
    <name type="scientific">Nostoc cf. commune SO-36</name>
    <dbReference type="NCBI Taxonomy" id="449208"/>
    <lineage>
        <taxon>Bacteria</taxon>
        <taxon>Bacillati</taxon>
        <taxon>Cyanobacteriota</taxon>
        <taxon>Cyanophyceae</taxon>
        <taxon>Nostocales</taxon>
        <taxon>Nostocaceae</taxon>
        <taxon>Nostoc</taxon>
    </lineage>
</organism>
<dbReference type="EMBL" id="AP025732">
    <property type="protein sequence ID" value="BDI19719.1"/>
    <property type="molecule type" value="Genomic_DNA"/>
</dbReference>
<dbReference type="Pfam" id="PF00501">
    <property type="entry name" value="AMP-binding"/>
    <property type="match status" value="1"/>
</dbReference>
<gene>
    <name evidence="2" type="ORF">ANSO36C_55210</name>
</gene>
<dbReference type="InterPro" id="IPR042099">
    <property type="entry name" value="ANL_N_sf"/>
</dbReference>